<dbReference type="GO" id="GO:0005783">
    <property type="term" value="C:endoplasmic reticulum"/>
    <property type="evidence" value="ECO:0007669"/>
    <property type="project" value="TreeGrafter"/>
</dbReference>
<evidence type="ECO:0000313" key="4">
    <source>
        <dbReference type="EMBL" id="SCU85393.1"/>
    </source>
</evidence>
<dbReference type="SUPFAM" id="SSF53474">
    <property type="entry name" value="alpha/beta-Hydrolases"/>
    <property type="match status" value="1"/>
</dbReference>
<dbReference type="InterPro" id="IPR052370">
    <property type="entry name" value="Meta-cleavage_hydrolase"/>
</dbReference>
<dbReference type="STRING" id="1266660.A0A1G4J6W8"/>
<protein>
    <submittedName>
        <fullName evidence="4">LADA_0D07250g1_1</fullName>
    </submittedName>
</protein>
<sequence>MGYTDSTGEASPSPGPADSAANQSSQAPPSTQGKEIGRPGTYASEANENEPLLNEDRTRASHRSIGPAPAAGDALPREAESFQGRMYETRKKYHVFTQDSKIVLNVLIGINLLWLVTIFIVDFFFNIGLLPFSGRLTSFSELCLVSVSIVANALNLWSNRVGLYSRLDQGLNVVLSLMTLFNLFLTLIIGYTRRRIGYVGIFTYLWATLTFSAGAVLDWYLYYYFREFHASSGNIDESSDLDGTSRHTLREWLTIGARNTAKCIIFLFYVLFTLNTLLFTIDIGRLTRGVKEPSTEAATSYDAFHWVDKSHTYQLHITCYGDLSKKEKDAQPIVLFDHGSLETGYLSATWIQELYHLNRVDRYCTYERPGYGLSDSAPAPISIAMVADALSYALVEDAKIKGPFSLVGYDIGGLYSQVFAAKNLDKVDSMLLVESWHEDILLKNYLQRLLPPDNDSKDPDDISKLPIEIRRHNGFKLWWQGIWSTLGIKLQTSWLLAHHGSKERIYGRDLQYQGRFIRTKFLESVTSSLLSYKDVLNAKEKLHDLKLSVASSDQLIKKSPQWGNWQRDITKLSSKTQEWKILNGGHEVYKYGTAKKDLQDVLLRLLGDKDRY</sequence>
<feature type="compositionally biased region" description="Low complexity" evidence="1">
    <location>
        <begin position="10"/>
        <end position="32"/>
    </location>
</feature>
<keyword evidence="2" id="KW-0812">Transmembrane</keyword>
<keyword evidence="2" id="KW-1133">Transmembrane helix</keyword>
<feature type="transmembrane region" description="Helical" evidence="2">
    <location>
        <begin position="263"/>
        <end position="281"/>
    </location>
</feature>
<name>A0A1G4J6W8_9SACH</name>
<dbReference type="PANTHER" id="PTHR43139:SF52">
    <property type="entry name" value="SI:DKEY-122A22.2"/>
    <property type="match status" value="1"/>
</dbReference>
<organism evidence="4 5">
    <name type="scientific">Lachancea dasiensis</name>
    <dbReference type="NCBI Taxonomy" id="1072105"/>
    <lineage>
        <taxon>Eukaryota</taxon>
        <taxon>Fungi</taxon>
        <taxon>Dikarya</taxon>
        <taxon>Ascomycota</taxon>
        <taxon>Saccharomycotina</taxon>
        <taxon>Saccharomycetes</taxon>
        <taxon>Saccharomycetales</taxon>
        <taxon>Saccharomycetaceae</taxon>
        <taxon>Lachancea</taxon>
    </lineage>
</organism>
<dbReference type="Pfam" id="PF10329">
    <property type="entry name" value="DUF2417"/>
    <property type="match status" value="1"/>
</dbReference>
<feature type="transmembrane region" description="Helical" evidence="2">
    <location>
        <begin position="170"/>
        <end position="192"/>
    </location>
</feature>
<evidence type="ECO:0000256" key="1">
    <source>
        <dbReference type="SAM" id="MobiDB-lite"/>
    </source>
</evidence>
<keyword evidence="5" id="KW-1185">Reference proteome</keyword>
<feature type="transmembrane region" description="Helical" evidence="2">
    <location>
        <begin position="102"/>
        <end position="127"/>
    </location>
</feature>
<keyword evidence="2" id="KW-0472">Membrane</keyword>
<dbReference type="Pfam" id="PF00561">
    <property type="entry name" value="Abhydrolase_1"/>
    <property type="match status" value="1"/>
</dbReference>
<dbReference type="FunFam" id="3.40.50.1820:FF:000322">
    <property type="entry name" value="Integral membrane protein"/>
    <property type="match status" value="1"/>
</dbReference>
<feature type="transmembrane region" description="Helical" evidence="2">
    <location>
        <begin position="139"/>
        <end position="158"/>
    </location>
</feature>
<dbReference type="Gene3D" id="3.40.50.1820">
    <property type="entry name" value="alpha/beta hydrolase"/>
    <property type="match status" value="1"/>
</dbReference>
<gene>
    <name evidence="4" type="ORF">LADA_0D07250G</name>
</gene>
<evidence type="ECO:0000256" key="2">
    <source>
        <dbReference type="SAM" id="Phobius"/>
    </source>
</evidence>
<feature type="region of interest" description="Disordered" evidence="1">
    <location>
        <begin position="1"/>
        <end position="75"/>
    </location>
</feature>
<dbReference type="InterPro" id="IPR019431">
    <property type="entry name" value="DUF2417"/>
</dbReference>
<evidence type="ECO:0000259" key="3">
    <source>
        <dbReference type="Pfam" id="PF00561"/>
    </source>
</evidence>
<dbReference type="AlphaFoldDB" id="A0A1G4J6W8"/>
<feature type="transmembrane region" description="Helical" evidence="2">
    <location>
        <begin position="204"/>
        <end position="225"/>
    </location>
</feature>
<proteinExistence type="predicted"/>
<accession>A0A1G4J6W8</accession>
<feature type="domain" description="AB hydrolase-1" evidence="3">
    <location>
        <begin position="332"/>
        <end position="590"/>
    </location>
</feature>
<dbReference type="InterPro" id="IPR000073">
    <property type="entry name" value="AB_hydrolase_1"/>
</dbReference>
<dbReference type="InterPro" id="IPR029058">
    <property type="entry name" value="AB_hydrolase_fold"/>
</dbReference>
<evidence type="ECO:0000313" key="5">
    <source>
        <dbReference type="Proteomes" id="UP000190274"/>
    </source>
</evidence>
<dbReference type="EMBL" id="LT598454">
    <property type="protein sequence ID" value="SCU85393.1"/>
    <property type="molecule type" value="Genomic_DNA"/>
</dbReference>
<dbReference type="Proteomes" id="UP000190274">
    <property type="component" value="Chromosome D"/>
</dbReference>
<reference evidence="4 5" key="1">
    <citation type="submission" date="2016-03" db="EMBL/GenBank/DDBJ databases">
        <authorList>
            <person name="Devillers H."/>
        </authorList>
    </citation>
    <scope>NUCLEOTIDE SEQUENCE [LARGE SCALE GENOMIC DNA]</scope>
    <source>
        <strain evidence="4">CBS 10888</strain>
    </source>
</reference>
<dbReference type="OrthoDB" id="164921at2759"/>
<dbReference type="PANTHER" id="PTHR43139">
    <property type="entry name" value="SI:DKEY-122A22.2"/>
    <property type="match status" value="1"/>
</dbReference>